<evidence type="ECO:0000256" key="1">
    <source>
        <dbReference type="SAM" id="SignalP"/>
    </source>
</evidence>
<evidence type="ECO:0000313" key="3">
    <source>
        <dbReference type="Proteomes" id="UP001597476"/>
    </source>
</evidence>
<dbReference type="InterPro" id="IPR019619">
    <property type="entry name" value="DUF2490"/>
</dbReference>
<gene>
    <name evidence="2" type="ORF">ACFSR8_02450</name>
</gene>
<dbReference type="Pfam" id="PF10677">
    <property type="entry name" value="DUF2490"/>
    <property type="match status" value="1"/>
</dbReference>
<keyword evidence="3" id="KW-1185">Reference proteome</keyword>
<accession>A0ABW5TAB9</accession>
<feature type="signal peptide" evidence="1">
    <location>
        <begin position="1"/>
        <end position="21"/>
    </location>
</feature>
<protein>
    <submittedName>
        <fullName evidence="2">DUF2490 domain-containing protein</fullName>
    </submittedName>
</protein>
<dbReference type="Proteomes" id="UP001597476">
    <property type="component" value="Unassembled WGS sequence"/>
</dbReference>
<sequence length="226" mass="26432">MHCIKRLCAIALGFMCFALEAQDNFTSLGESSLSLNHKISETYSANFVFRSRYVLYNGDGFQYQQQQVDVFHFSTFKLDFYHKLSIGLYYRNRDWFETGSDEKRIIQQYNFKKQTLGVRYGHRFRAEQRILDTKTIFRQRYRFAVDFPLNGEKLDIGETYLVSAIEGLLSLSKPDNPETDIRVSSQIGWQMNEALKLQLGLEHRWEALNLVSKHNLFVLTGAVLKI</sequence>
<keyword evidence="1" id="KW-0732">Signal</keyword>
<reference evidence="3" key="1">
    <citation type="journal article" date="2019" name="Int. J. Syst. Evol. Microbiol.">
        <title>The Global Catalogue of Microorganisms (GCM) 10K type strain sequencing project: providing services to taxonomists for standard genome sequencing and annotation.</title>
        <authorList>
            <consortium name="The Broad Institute Genomics Platform"/>
            <consortium name="The Broad Institute Genome Sequencing Center for Infectious Disease"/>
            <person name="Wu L."/>
            <person name="Ma J."/>
        </authorList>
    </citation>
    <scope>NUCLEOTIDE SEQUENCE [LARGE SCALE GENOMIC DNA]</scope>
    <source>
        <strain evidence="3">KCTC 42398</strain>
    </source>
</reference>
<comment type="caution">
    <text evidence="2">The sequence shown here is derived from an EMBL/GenBank/DDBJ whole genome shotgun (WGS) entry which is preliminary data.</text>
</comment>
<feature type="chain" id="PRO_5046047963" evidence="1">
    <location>
        <begin position="22"/>
        <end position="226"/>
    </location>
</feature>
<dbReference type="RefSeq" id="WP_380288680.1">
    <property type="nucleotide sequence ID" value="NZ_JBHULY010000005.1"/>
</dbReference>
<dbReference type="EMBL" id="JBHULY010000005">
    <property type="protein sequence ID" value="MFD2725061.1"/>
    <property type="molecule type" value="Genomic_DNA"/>
</dbReference>
<proteinExistence type="predicted"/>
<organism evidence="2 3">
    <name type="scientific">Hyunsoonleella rubra</name>
    <dbReference type="NCBI Taxonomy" id="1737062"/>
    <lineage>
        <taxon>Bacteria</taxon>
        <taxon>Pseudomonadati</taxon>
        <taxon>Bacteroidota</taxon>
        <taxon>Flavobacteriia</taxon>
        <taxon>Flavobacteriales</taxon>
        <taxon>Flavobacteriaceae</taxon>
    </lineage>
</organism>
<evidence type="ECO:0000313" key="2">
    <source>
        <dbReference type="EMBL" id="MFD2725061.1"/>
    </source>
</evidence>
<name>A0ABW5TAB9_9FLAO</name>